<dbReference type="InterPro" id="IPR024079">
    <property type="entry name" value="MetalloPept_cat_dom_sf"/>
</dbReference>
<protein>
    <recommendedName>
        <fullName evidence="2">Metalloendopeptidase</fullName>
        <ecNumber evidence="2">3.4.24.-</ecNumber>
    </recommendedName>
</protein>
<gene>
    <name evidence="4" type="ORF">CLUMA_CG003201</name>
</gene>
<dbReference type="Proteomes" id="UP000183832">
    <property type="component" value="Unassembled WGS sequence"/>
</dbReference>
<dbReference type="OrthoDB" id="291007at2759"/>
<dbReference type="Pfam" id="PF01400">
    <property type="entry name" value="Astacin"/>
    <property type="match status" value="1"/>
</dbReference>
<feature type="signal peptide" evidence="2">
    <location>
        <begin position="1"/>
        <end position="20"/>
    </location>
</feature>
<feature type="binding site" evidence="1">
    <location>
        <position position="171"/>
    </location>
    <ligand>
        <name>Zn(2+)</name>
        <dbReference type="ChEBI" id="CHEBI:29105"/>
        <note>catalytic</note>
    </ligand>
</feature>
<keyword evidence="5" id="KW-1185">Reference proteome</keyword>
<proteinExistence type="predicted"/>
<name>A0A1J1HPY9_9DIPT</name>
<feature type="binding site" evidence="1">
    <location>
        <position position="177"/>
    </location>
    <ligand>
        <name>Zn(2+)</name>
        <dbReference type="ChEBI" id="CHEBI:29105"/>
        <note>catalytic</note>
    </ligand>
</feature>
<feature type="chain" id="PRO_5011819871" description="Metalloendopeptidase" evidence="2">
    <location>
        <begin position="21"/>
        <end position="299"/>
    </location>
</feature>
<evidence type="ECO:0000256" key="2">
    <source>
        <dbReference type="RuleBase" id="RU361183"/>
    </source>
</evidence>
<dbReference type="InterPro" id="IPR006026">
    <property type="entry name" value="Peptidase_Metallo"/>
</dbReference>
<keyword evidence="1 2" id="KW-0645">Protease</keyword>
<feature type="domain" description="Peptidase M12A" evidence="3">
    <location>
        <begin position="67"/>
        <end position="271"/>
    </location>
</feature>
<dbReference type="InterPro" id="IPR034035">
    <property type="entry name" value="Astacin-like_dom"/>
</dbReference>
<dbReference type="GO" id="GO:0008270">
    <property type="term" value="F:zinc ion binding"/>
    <property type="evidence" value="ECO:0007669"/>
    <property type="project" value="UniProtKB-UniRule"/>
</dbReference>
<dbReference type="EMBL" id="CVRI01000012">
    <property type="protein sequence ID" value="CRK89460.1"/>
    <property type="molecule type" value="Genomic_DNA"/>
</dbReference>
<keyword evidence="2" id="KW-0732">Signal</keyword>
<sequence length="299" mass="35314">MVQLQHFSVLILLLLQRTNSQLDFDDEETDESKKIILKTNKLNFHCDLHLLPQQKKIMYLTTVPSSRKYKISFDLYKWPKNKEGFVIVPYYISRNSHFSSEQIHLMRYAMDAVEQETCIRFRERKYEKDFVNIFAGKYCKSNLGRTGGGQELSLNKLKCMQKGIIIHELLHALGYIHEHNRPDRDKYVKILWQNIDPKWYKEFDRVSPTMHNTYGTSYDYHSIMHYGAKASSRNGLATIVPREEQYLNSIGQRGGLSVGDIQRINNKYHCNVKTPKFINYGYKRLNSDNDNDFLSYKIF</sequence>
<feature type="binding site" evidence="1">
    <location>
        <position position="167"/>
    </location>
    <ligand>
        <name>Zn(2+)</name>
        <dbReference type="ChEBI" id="CHEBI:29105"/>
        <note>catalytic</note>
    </ligand>
</feature>
<feature type="active site" evidence="1">
    <location>
        <position position="168"/>
    </location>
</feature>
<dbReference type="EC" id="3.4.24.-" evidence="2"/>
<dbReference type="STRING" id="568069.A0A1J1HPY9"/>
<evidence type="ECO:0000256" key="1">
    <source>
        <dbReference type="PROSITE-ProRule" id="PRU01211"/>
    </source>
</evidence>
<dbReference type="InterPro" id="IPR001506">
    <property type="entry name" value="Peptidase_M12A"/>
</dbReference>
<dbReference type="PRINTS" id="PR00480">
    <property type="entry name" value="ASTACIN"/>
</dbReference>
<dbReference type="AlphaFoldDB" id="A0A1J1HPY9"/>
<keyword evidence="1 2" id="KW-0479">Metal-binding</keyword>
<evidence type="ECO:0000313" key="5">
    <source>
        <dbReference type="Proteomes" id="UP000183832"/>
    </source>
</evidence>
<accession>A0A1J1HPY9</accession>
<dbReference type="PROSITE" id="PS51864">
    <property type="entry name" value="ASTACIN"/>
    <property type="match status" value="1"/>
</dbReference>
<dbReference type="Gene3D" id="3.40.390.10">
    <property type="entry name" value="Collagenase (Catalytic Domain)"/>
    <property type="match status" value="1"/>
</dbReference>
<dbReference type="SUPFAM" id="SSF55486">
    <property type="entry name" value="Metalloproteases ('zincins'), catalytic domain"/>
    <property type="match status" value="1"/>
</dbReference>
<dbReference type="CDD" id="cd04280">
    <property type="entry name" value="ZnMc_astacin_like"/>
    <property type="match status" value="1"/>
</dbReference>
<keyword evidence="1 2" id="KW-0482">Metalloprotease</keyword>
<reference evidence="4 5" key="1">
    <citation type="submission" date="2015-04" db="EMBL/GenBank/DDBJ databases">
        <authorList>
            <person name="Syromyatnikov M.Y."/>
            <person name="Popov V.N."/>
        </authorList>
    </citation>
    <scope>NUCLEOTIDE SEQUENCE [LARGE SCALE GENOMIC DNA]</scope>
</reference>
<dbReference type="PANTHER" id="PTHR10127">
    <property type="entry name" value="DISCOIDIN, CUB, EGF, LAMININ , AND ZINC METALLOPROTEASE DOMAIN CONTAINING"/>
    <property type="match status" value="1"/>
</dbReference>
<keyword evidence="1 2" id="KW-0862">Zinc</keyword>
<evidence type="ECO:0000259" key="3">
    <source>
        <dbReference type="PROSITE" id="PS51864"/>
    </source>
</evidence>
<keyword evidence="1 2" id="KW-0378">Hydrolase</keyword>
<organism evidence="4 5">
    <name type="scientific">Clunio marinus</name>
    <dbReference type="NCBI Taxonomy" id="568069"/>
    <lineage>
        <taxon>Eukaryota</taxon>
        <taxon>Metazoa</taxon>
        <taxon>Ecdysozoa</taxon>
        <taxon>Arthropoda</taxon>
        <taxon>Hexapoda</taxon>
        <taxon>Insecta</taxon>
        <taxon>Pterygota</taxon>
        <taxon>Neoptera</taxon>
        <taxon>Endopterygota</taxon>
        <taxon>Diptera</taxon>
        <taxon>Nematocera</taxon>
        <taxon>Chironomoidea</taxon>
        <taxon>Chironomidae</taxon>
        <taxon>Clunio</taxon>
    </lineage>
</organism>
<evidence type="ECO:0000313" key="4">
    <source>
        <dbReference type="EMBL" id="CRK89460.1"/>
    </source>
</evidence>
<dbReference type="PANTHER" id="PTHR10127:SF883">
    <property type="entry name" value="ZINC METALLOPROTEINASE NAS-8"/>
    <property type="match status" value="1"/>
</dbReference>
<comment type="caution">
    <text evidence="1">Lacks conserved residue(s) required for the propagation of feature annotation.</text>
</comment>
<dbReference type="GO" id="GO:0006508">
    <property type="term" value="P:proteolysis"/>
    <property type="evidence" value="ECO:0007669"/>
    <property type="project" value="UniProtKB-KW"/>
</dbReference>
<dbReference type="SMART" id="SM00235">
    <property type="entry name" value="ZnMc"/>
    <property type="match status" value="1"/>
</dbReference>
<dbReference type="GO" id="GO:0004222">
    <property type="term" value="F:metalloendopeptidase activity"/>
    <property type="evidence" value="ECO:0007669"/>
    <property type="project" value="UniProtKB-UniRule"/>
</dbReference>
<comment type="cofactor">
    <cofactor evidence="1 2">
        <name>Zn(2+)</name>
        <dbReference type="ChEBI" id="CHEBI:29105"/>
    </cofactor>
    <text evidence="1 2">Binds 1 zinc ion per subunit.</text>
</comment>